<dbReference type="RefSeq" id="WP_069438416.1">
    <property type="nucleotide sequence ID" value="NZ_LPWG01000014.1"/>
</dbReference>
<comment type="caution">
    <text evidence="1">The sequence shown here is derived from an EMBL/GenBank/DDBJ whole genome shotgun (WGS) entry which is preliminary data.</text>
</comment>
<evidence type="ECO:0000313" key="2">
    <source>
        <dbReference type="Proteomes" id="UP000094501"/>
    </source>
</evidence>
<dbReference type="Proteomes" id="UP000094501">
    <property type="component" value="Unassembled WGS sequence"/>
</dbReference>
<dbReference type="AlphaFoldDB" id="A0A1E3VX34"/>
<sequence>MTNQVLITRWLNVFPELAELEPETRDVLLDVIQFERLRRGDVAYYQGQHCRNYLMCIEARRASSDLGVGPGNHALPGGRR</sequence>
<protein>
    <recommendedName>
        <fullName evidence="3">Cyclic nucleotide-binding domain-containing protein</fullName>
    </recommendedName>
</protein>
<accession>A0A1E3VX34</accession>
<evidence type="ECO:0008006" key="3">
    <source>
        <dbReference type="Google" id="ProtNLM"/>
    </source>
</evidence>
<organism evidence="1 2">
    <name type="scientific">Methyloceanibacter methanicus</name>
    <dbReference type="NCBI Taxonomy" id="1774968"/>
    <lineage>
        <taxon>Bacteria</taxon>
        <taxon>Pseudomonadati</taxon>
        <taxon>Pseudomonadota</taxon>
        <taxon>Alphaproteobacteria</taxon>
        <taxon>Hyphomicrobiales</taxon>
        <taxon>Hyphomicrobiaceae</taxon>
        <taxon>Methyloceanibacter</taxon>
    </lineage>
</organism>
<keyword evidence="2" id="KW-1185">Reference proteome</keyword>
<dbReference type="STRING" id="1774968.AUC68_11415"/>
<reference evidence="1 2" key="1">
    <citation type="journal article" date="2016" name="Environ. Microbiol.">
        <title>New Methyloceanibacter diversity from North Sea sediments includes methanotroph containing solely the soluble methane monooxygenase.</title>
        <authorList>
            <person name="Vekeman B."/>
            <person name="Kerckhof F.M."/>
            <person name="Cremers G."/>
            <person name="de Vos P."/>
            <person name="Vandamme P."/>
            <person name="Boon N."/>
            <person name="Op den Camp H.J."/>
            <person name="Heylen K."/>
        </authorList>
    </citation>
    <scope>NUCLEOTIDE SEQUENCE [LARGE SCALE GENOMIC DNA]</scope>
    <source>
        <strain evidence="1 2">R-67174</strain>
    </source>
</reference>
<proteinExistence type="predicted"/>
<gene>
    <name evidence="1" type="ORF">AUC68_11415</name>
</gene>
<evidence type="ECO:0000313" key="1">
    <source>
        <dbReference type="EMBL" id="ODR98094.1"/>
    </source>
</evidence>
<name>A0A1E3VX34_9HYPH</name>
<dbReference type="EMBL" id="LPWG01000014">
    <property type="protein sequence ID" value="ODR98094.1"/>
    <property type="molecule type" value="Genomic_DNA"/>
</dbReference>